<keyword evidence="1" id="KW-1133">Transmembrane helix</keyword>
<protein>
    <submittedName>
        <fullName evidence="3">Metallophosphoesterase</fullName>
    </submittedName>
</protein>
<dbReference type="SUPFAM" id="SSF56300">
    <property type="entry name" value="Metallo-dependent phosphatases"/>
    <property type="match status" value="1"/>
</dbReference>
<organism evidence="3 4">
    <name type="scientific">Paenibacillus nicotianae</name>
    <dbReference type="NCBI Taxonomy" id="1526551"/>
    <lineage>
        <taxon>Bacteria</taxon>
        <taxon>Bacillati</taxon>
        <taxon>Bacillota</taxon>
        <taxon>Bacilli</taxon>
        <taxon>Bacillales</taxon>
        <taxon>Paenibacillaceae</taxon>
        <taxon>Paenibacillus</taxon>
    </lineage>
</organism>
<dbReference type="Gene3D" id="3.60.21.10">
    <property type="match status" value="1"/>
</dbReference>
<dbReference type="RefSeq" id="WP_379284432.1">
    <property type="nucleotide sequence ID" value="NZ_JBHUGF010000011.1"/>
</dbReference>
<name>A0ABW4V071_9BACL</name>
<evidence type="ECO:0000256" key="1">
    <source>
        <dbReference type="SAM" id="Phobius"/>
    </source>
</evidence>
<dbReference type="PANTHER" id="PTHR31302:SF0">
    <property type="entry name" value="TRANSMEMBRANE PROTEIN WITH METALLOPHOSPHOESTERASE DOMAIN"/>
    <property type="match status" value="1"/>
</dbReference>
<accession>A0ABW4V071</accession>
<dbReference type="EMBL" id="JBHUGF010000011">
    <property type="protein sequence ID" value="MFD1992190.1"/>
    <property type="molecule type" value="Genomic_DNA"/>
</dbReference>
<feature type="transmembrane region" description="Helical" evidence="1">
    <location>
        <begin position="100"/>
        <end position="120"/>
    </location>
</feature>
<gene>
    <name evidence="3" type="ORF">ACFSGI_19665</name>
</gene>
<keyword evidence="4" id="KW-1185">Reference proteome</keyword>
<sequence length="366" mass="41729">MGIIIFIVYNLILLYMGWNGWVWFGQILPDHHFVRYIFVGVLIVLAYSFFLNFWVRESVSIKIISAVWFMVLYILILWLPVMNLGVLITRFTSLSQHLVIVWAGWTTLLVFVIVATIGMFNAYSPVVRNYDITIDKPVTGKSDMKVVMVSDTHFGVLSNESHARRMVKMINELKPDLVLFPGDVIDDNLPYFVKTNIPQILKGIEAPVYTSLGNHDRFEKGINLIQVLDDSDLNILYDESTVLDNGITLVGRQDYSDRPRAELAKLLESVDHSKPIIVMDHQPYELDVEQKLGTDLVVSGHTHRGQVAPAHLITKRIYENDWGYLQKGQLHSIVSSGYGFWGTPMRIGTRSEIVEINISFQPQSES</sequence>
<reference evidence="4" key="1">
    <citation type="journal article" date="2019" name="Int. J. Syst. Evol. Microbiol.">
        <title>The Global Catalogue of Microorganisms (GCM) 10K type strain sequencing project: providing services to taxonomists for standard genome sequencing and annotation.</title>
        <authorList>
            <consortium name="The Broad Institute Genomics Platform"/>
            <consortium name="The Broad Institute Genome Sequencing Center for Infectious Disease"/>
            <person name="Wu L."/>
            <person name="Ma J."/>
        </authorList>
    </citation>
    <scope>NUCLEOTIDE SEQUENCE [LARGE SCALE GENOMIC DNA]</scope>
    <source>
        <strain evidence="4">CGMCC 1.15067</strain>
    </source>
</reference>
<dbReference type="Proteomes" id="UP001597403">
    <property type="component" value="Unassembled WGS sequence"/>
</dbReference>
<feature type="transmembrane region" description="Helical" evidence="1">
    <location>
        <begin position="67"/>
        <end position="88"/>
    </location>
</feature>
<feature type="domain" description="Calcineurin-like phosphoesterase" evidence="2">
    <location>
        <begin position="144"/>
        <end position="304"/>
    </location>
</feature>
<evidence type="ECO:0000313" key="4">
    <source>
        <dbReference type="Proteomes" id="UP001597403"/>
    </source>
</evidence>
<evidence type="ECO:0000259" key="2">
    <source>
        <dbReference type="Pfam" id="PF00149"/>
    </source>
</evidence>
<feature type="transmembrane region" description="Helical" evidence="1">
    <location>
        <begin position="7"/>
        <end position="24"/>
    </location>
</feature>
<feature type="transmembrane region" description="Helical" evidence="1">
    <location>
        <begin position="36"/>
        <end position="55"/>
    </location>
</feature>
<dbReference type="InterPro" id="IPR051158">
    <property type="entry name" value="Metallophosphoesterase_sf"/>
</dbReference>
<dbReference type="Pfam" id="PF00149">
    <property type="entry name" value="Metallophos"/>
    <property type="match status" value="1"/>
</dbReference>
<proteinExistence type="predicted"/>
<keyword evidence="1" id="KW-0812">Transmembrane</keyword>
<dbReference type="InterPro" id="IPR029052">
    <property type="entry name" value="Metallo-depent_PP-like"/>
</dbReference>
<dbReference type="InterPro" id="IPR004843">
    <property type="entry name" value="Calcineurin-like_PHP"/>
</dbReference>
<keyword evidence="1" id="KW-0472">Membrane</keyword>
<dbReference type="PANTHER" id="PTHR31302">
    <property type="entry name" value="TRANSMEMBRANE PROTEIN WITH METALLOPHOSPHOESTERASE DOMAIN-RELATED"/>
    <property type="match status" value="1"/>
</dbReference>
<comment type="caution">
    <text evidence="3">The sequence shown here is derived from an EMBL/GenBank/DDBJ whole genome shotgun (WGS) entry which is preliminary data.</text>
</comment>
<evidence type="ECO:0000313" key="3">
    <source>
        <dbReference type="EMBL" id="MFD1992190.1"/>
    </source>
</evidence>